<evidence type="ECO:0000259" key="19">
    <source>
        <dbReference type="Pfam" id="PF20750"/>
    </source>
</evidence>
<dbReference type="GO" id="GO:0005524">
    <property type="term" value="F:ATP binding"/>
    <property type="evidence" value="ECO:0007669"/>
    <property type="project" value="UniProtKB-UniRule"/>
</dbReference>
<keyword evidence="4 12" id="KW-0507">mRNA processing</keyword>
<keyword evidence="9 12" id="KW-0067">ATP-binding</keyword>
<dbReference type="GO" id="GO:0031123">
    <property type="term" value="P:RNA 3'-end processing"/>
    <property type="evidence" value="ECO:0007669"/>
    <property type="project" value="InterPro"/>
</dbReference>
<feature type="domain" description="Poly(A) polymerase nucleotidyltransferase" evidence="19">
    <location>
        <begin position="30"/>
        <end position="214"/>
    </location>
</feature>
<gene>
    <name evidence="20" type="ORF">FSB_LOCUS24690</name>
</gene>
<dbReference type="Pfam" id="PF04926">
    <property type="entry name" value="PAP_RNA-bind"/>
    <property type="match status" value="1"/>
</dbReference>
<feature type="binding site" evidence="14">
    <location>
        <position position="109"/>
    </location>
    <ligand>
        <name>Mg(2+)</name>
        <dbReference type="ChEBI" id="CHEBI:18420"/>
        <label>1</label>
        <note>catalytic</note>
    </ligand>
</feature>
<dbReference type="Gene3D" id="3.30.70.590">
    <property type="entry name" value="Poly(A) polymerase predicted RNA binding domain"/>
    <property type="match status" value="1"/>
</dbReference>
<evidence type="ECO:0000256" key="5">
    <source>
        <dbReference type="ARBA" id="ARBA00022679"/>
    </source>
</evidence>
<comment type="catalytic activity">
    <reaction evidence="12">
        <text>RNA(n) + ATP = RNA(n)-3'-adenine ribonucleotide + diphosphate</text>
        <dbReference type="Rhea" id="RHEA:11332"/>
        <dbReference type="Rhea" id="RHEA-COMP:14527"/>
        <dbReference type="Rhea" id="RHEA-COMP:17347"/>
        <dbReference type="ChEBI" id="CHEBI:30616"/>
        <dbReference type="ChEBI" id="CHEBI:33019"/>
        <dbReference type="ChEBI" id="CHEBI:140395"/>
        <dbReference type="ChEBI" id="CHEBI:173115"/>
        <dbReference type="EC" id="2.7.7.19"/>
    </reaction>
</comment>
<comment type="subcellular location">
    <subcellularLocation>
        <location evidence="2 12">Nucleus</location>
    </subcellularLocation>
</comment>
<dbReference type="Gene3D" id="1.10.1410.10">
    <property type="match status" value="1"/>
</dbReference>
<feature type="region of interest" description="Disordered" evidence="15">
    <location>
        <begin position="493"/>
        <end position="512"/>
    </location>
</feature>
<feature type="transmembrane region" description="Helical" evidence="16">
    <location>
        <begin position="236"/>
        <end position="256"/>
    </location>
</feature>
<evidence type="ECO:0000256" key="2">
    <source>
        <dbReference type="ARBA" id="ARBA00004123"/>
    </source>
</evidence>
<protein>
    <recommendedName>
        <fullName evidence="12">Poly(A) polymerase</fullName>
        <ecNumber evidence="12">2.7.7.19</ecNumber>
    </recommendedName>
</protein>
<keyword evidence="16" id="KW-0812">Transmembrane</keyword>
<comment type="cofactor">
    <cofactor evidence="14">
        <name>Mg(2+)</name>
        <dbReference type="ChEBI" id="CHEBI:18420"/>
    </cofactor>
    <text evidence="14">Binds 2 magnesium ions. Also active with manganese.</text>
</comment>
<evidence type="ECO:0000256" key="10">
    <source>
        <dbReference type="ARBA" id="ARBA00022842"/>
    </source>
</evidence>
<keyword evidence="16" id="KW-0472">Membrane</keyword>
<evidence type="ECO:0000256" key="15">
    <source>
        <dbReference type="SAM" id="MobiDB-lite"/>
    </source>
</evidence>
<feature type="binding site" evidence="13">
    <location>
        <position position="162"/>
    </location>
    <ligand>
        <name>ATP</name>
        <dbReference type="ChEBI" id="CHEBI:30616"/>
    </ligand>
</feature>
<keyword evidence="6" id="KW-0548">Nucleotidyltransferase</keyword>
<dbReference type="InterPro" id="IPR048840">
    <property type="entry name" value="PolA_pol_NTPase"/>
</dbReference>
<dbReference type="EC" id="2.7.7.19" evidence="12"/>
<dbReference type="SUPFAM" id="SSF81301">
    <property type="entry name" value="Nucleotidyltransferase"/>
    <property type="match status" value="1"/>
</dbReference>
<accession>A0A2N9GBN5</accession>
<comment type="cofactor">
    <cofactor evidence="1">
        <name>Mn(2+)</name>
        <dbReference type="ChEBI" id="CHEBI:29035"/>
    </cofactor>
</comment>
<keyword evidence="5 12" id="KW-0808">Transferase</keyword>
<dbReference type="PANTHER" id="PTHR10682">
    <property type="entry name" value="POLY A POLYMERASE"/>
    <property type="match status" value="1"/>
</dbReference>
<keyword evidence="11 12" id="KW-0539">Nucleus</keyword>
<dbReference type="FunFam" id="3.30.460.10:FF:000002">
    <property type="entry name" value="Poly(A) polymerase alpha, putative"/>
    <property type="match status" value="1"/>
</dbReference>
<evidence type="ECO:0000256" key="8">
    <source>
        <dbReference type="ARBA" id="ARBA00022741"/>
    </source>
</evidence>
<evidence type="ECO:0000256" key="6">
    <source>
        <dbReference type="ARBA" id="ARBA00022695"/>
    </source>
</evidence>
<dbReference type="InterPro" id="IPR043519">
    <property type="entry name" value="NT_sf"/>
</dbReference>
<dbReference type="GO" id="GO:0046872">
    <property type="term" value="F:metal ion binding"/>
    <property type="evidence" value="ECO:0007669"/>
    <property type="project" value="UniProtKB-KW"/>
</dbReference>
<evidence type="ECO:0000259" key="18">
    <source>
        <dbReference type="Pfam" id="PF04928"/>
    </source>
</evidence>
<sequence length="512" mass="60092">MLTRKSKSKLNKRATRTRQWESVSTVGHVSSTRKLEKLMEEVAGFYETGEEAVRREEVVGRLNQLVKTWVKKVTEEKGYNAEMVEQVNAVIFTIGSCRLGVNDPGSDLDLLCVGPTHVTRYEDFFGEFHRMLAELPEVQELNPVPMARVPVMRFKFNGVPIDLLYANLELTTIPEDLDLSVPSLFQTWDLDEENEENLRSLNSCRVTDKILHMVPNIQNFRTALRCIRYWAKQRGVYSNVLGFLGGINWAILVARICQFNPNALPSWLVSRFFEVYSQWQWPKPVMLCPTDESSLELLSYWRDVMPIITPVYPCTNSSYNVSWSTLCRMQEEFQRGNQICEAMERYKTGWSPLFKPFLFFEAYENYLQIDITARNDDDLIKWKGWIESRLRLLILNIERDSEDILQCVPHPRNFTDKSKRLHSYYFMGLRRKLGVCAWKGEQFDIRYTIEEFKNRVEMYYTSRKQPGMEINVYRIEVNNIPLFVFPNGVRPKRSKNLMNQKRKGDDNLHTLN</sequence>
<dbReference type="InterPro" id="IPR014492">
    <property type="entry name" value="PolyA_polymerase"/>
</dbReference>
<evidence type="ECO:0000256" key="4">
    <source>
        <dbReference type="ARBA" id="ARBA00022664"/>
    </source>
</evidence>
<keyword evidence="10 14" id="KW-0460">Magnesium</keyword>
<dbReference type="GO" id="GO:0005634">
    <property type="term" value="C:nucleus"/>
    <property type="evidence" value="ECO:0007669"/>
    <property type="project" value="UniProtKB-SubCell"/>
</dbReference>
<dbReference type="InterPro" id="IPR011068">
    <property type="entry name" value="NuclTrfase_I-like_C"/>
</dbReference>
<dbReference type="InterPro" id="IPR007012">
    <property type="entry name" value="PolA_pol_cen_dom"/>
</dbReference>
<evidence type="ECO:0000256" key="13">
    <source>
        <dbReference type="PIRSR" id="PIRSR018425-1"/>
    </source>
</evidence>
<organism evidence="20">
    <name type="scientific">Fagus sylvatica</name>
    <name type="common">Beechnut</name>
    <dbReference type="NCBI Taxonomy" id="28930"/>
    <lineage>
        <taxon>Eukaryota</taxon>
        <taxon>Viridiplantae</taxon>
        <taxon>Streptophyta</taxon>
        <taxon>Embryophyta</taxon>
        <taxon>Tracheophyta</taxon>
        <taxon>Spermatophyta</taxon>
        <taxon>Magnoliopsida</taxon>
        <taxon>eudicotyledons</taxon>
        <taxon>Gunneridae</taxon>
        <taxon>Pentapetalae</taxon>
        <taxon>rosids</taxon>
        <taxon>fabids</taxon>
        <taxon>Fagales</taxon>
        <taxon>Fagaceae</taxon>
        <taxon>Fagus</taxon>
    </lineage>
</organism>
<keyword evidence="8 12" id="KW-0547">Nucleotide-binding</keyword>
<evidence type="ECO:0000256" key="9">
    <source>
        <dbReference type="ARBA" id="ARBA00022840"/>
    </source>
</evidence>
<feature type="binding site" evidence="14">
    <location>
        <position position="109"/>
    </location>
    <ligand>
        <name>Mg(2+)</name>
        <dbReference type="ChEBI" id="CHEBI:18420"/>
        <label>2</label>
        <note>catalytic</note>
    </ligand>
</feature>
<dbReference type="EMBL" id="OIVN01001704">
    <property type="protein sequence ID" value="SPC96808.1"/>
    <property type="molecule type" value="Genomic_DNA"/>
</dbReference>
<feature type="binding site" evidence="14">
    <location>
        <position position="107"/>
    </location>
    <ligand>
        <name>Mg(2+)</name>
        <dbReference type="ChEBI" id="CHEBI:18420"/>
        <label>2</label>
        <note>catalytic</note>
    </ligand>
</feature>
<dbReference type="Pfam" id="PF04928">
    <property type="entry name" value="PAP_central"/>
    <property type="match status" value="1"/>
</dbReference>
<proteinExistence type="inferred from homology"/>
<feature type="domain" description="Poly(A) polymerase central" evidence="18">
    <location>
        <begin position="219"/>
        <end position="355"/>
    </location>
</feature>
<evidence type="ECO:0000256" key="11">
    <source>
        <dbReference type="ARBA" id="ARBA00023242"/>
    </source>
</evidence>
<dbReference type="Gene3D" id="3.30.460.10">
    <property type="entry name" value="Beta Polymerase, domain 2"/>
    <property type="match status" value="1"/>
</dbReference>
<dbReference type="PIRSF" id="PIRSF018425">
    <property type="entry name" value="PolyA_polymerase"/>
    <property type="match status" value="1"/>
</dbReference>
<dbReference type="SUPFAM" id="SSF81631">
    <property type="entry name" value="PAP/OAS1 substrate-binding domain"/>
    <property type="match status" value="1"/>
</dbReference>
<comment type="function">
    <text evidence="12">Polymerase that creates the 3'-poly(A) tail of mRNA's.</text>
</comment>
<keyword evidence="16" id="KW-1133">Transmembrane helix</keyword>
<feature type="binding site" evidence="14">
    <location>
        <position position="162"/>
    </location>
    <ligand>
        <name>Mg(2+)</name>
        <dbReference type="ChEBI" id="CHEBI:18420"/>
        <label>2</label>
        <note>catalytic</note>
    </ligand>
</feature>
<evidence type="ECO:0000256" key="16">
    <source>
        <dbReference type="SAM" id="Phobius"/>
    </source>
</evidence>
<dbReference type="GO" id="GO:0006397">
    <property type="term" value="P:mRNA processing"/>
    <property type="evidence" value="ECO:0007669"/>
    <property type="project" value="UniProtKB-KW"/>
</dbReference>
<dbReference type="Pfam" id="PF20750">
    <property type="entry name" value="PAP_NTPase"/>
    <property type="match status" value="1"/>
</dbReference>
<keyword evidence="7 14" id="KW-0479">Metal-binding</keyword>
<dbReference type="GO" id="GO:0003723">
    <property type="term" value="F:RNA binding"/>
    <property type="evidence" value="ECO:0007669"/>
    <property type="project" value="UniProtKB-UniRule"/>
</dbReference>
<dbReference type="FunFam" id="1.10.1410.10:FF:000001">
    <property type="entry name" value="Putative poly(A) polymerase gamma"/>
    <property type="match status" value="1"/>
</dbReference>
<evidence type="ECO:0000256" key="1">
    <source>
        <dbReference type="ARBA" id="ARBA00001936"/>
    </source>
</evidence>
<dbReference type="SUPFAM" id="SSF55003">
    <property type="entry name" value="PAP/Archaeal CCA-adding enzyme, C-terminal domain"/>
    <property type="match status" value="1"/>
</dbReference>
<dbReference type="PANTHER" id="PTHR10682:SF10">
    <property type="entry name" value="POLYNUCLEOTIDE ADENYLYLTRANSFERASE"/>
    <property type="match status" value="1"/>
</dbReference>
<feature type="compositionally biased region" description="Basic and acidic residues" evidence="15">
    <location>
        <begin position="502"/>
        <end position="512"/>
    </location>
</feature>
<comment type="similarity">
    <text evidence="3 12">Belongs to the poly(A) polymerase family.</text>
</comment>
<feature type="binding site" evidence="14">
    <location>
        <position position="107"/>
    </location>
    <ligand>
        <name>Mg(2+)</name>
        <dbReference type="ChEBI" id="CHEBI:18420"/>
        <label>1</label>
        <note>catalytic</note>
    </ligand>
</feature>
<evidence type="ECO:0000256" key="14">
    <source>
        <dbReference type="PIRSR" id="PIRSR018425-2"/>
    </source>
</evidence>
<dbReference type="InterPro" id="IPR007010">
    <property type="entry name" value="PolA_pol_RNA-bd_dom"/>
</dbReference>
<evidence type="ECO:0000256" key="3">
    <source>
        <dbReference type="ARBA" id="ARBA00010912"/>
    </source>
</evidence>
<dbReference type="CDD" id="cd05402">
    <property type="entry name" value="NT_PAP_TUTase"/>
    <property type="match status" value="1"/>
</dbReference>
<feature type="domain" description="Poly(A) polymerase RNA-binding" evidence="17">
    <location>
        <begin position="359"/>
        <end position="418"/>
    </location>
</feature>
<feature type="binding site" evidence="13">
    <location>
        <begin position="107"/>
        <end position="109"/>
    </location>
    <ligand>
        <name>ATP</name>
        <dbReference type="ChEBI" id="CHEBI:30616"/>
    </ligand>
</feature>
<name>A0A2N9GBN5_FAGSY</name>
<evidence type="ECO:0000313" key="20">
    <source>
        <dbReference type="EMBL" id="SPC96808.1"/>
    </source>
</evidence>
<dbReference type="GO" id="GO:1990817">
    <property type="term" value="F:poly(A) RNA polymerase activity"/>
    <property type="evidence" value="ECO:0007669"/>
    <property type="project" value="UniProtKB-UniRule"/>
</dbReference>
<dbReference type="AlphaFoldDB" id="A0A2N9GBN5"/>
<evidence type="ECO:0000256" key="12">
    <source>
        <dbReference type="PIRNR" id="PIRNR018425"/>
    </source>
</evidence>
<evidence type="ECO:0000256" key="7">
    <source>
        <dbReference type="ARBA" id="ARBA00022723"/>
    </source>
</evidence>
<reference evidence="20" key="1">
    <citation type="submission" date="2018-02" db="EMBL/GenBank/DDBJ databases">
        <authorList>
            <person name="Cohen D.B."/>
            <person name="Kent A.D."/>
        </authorList>
    </citation>
    <scope>NUCLEOTIDE SEQUENCE</scope>
</reference>
<evidence type="ECO:0000259" key="17">
    <source>
        <dbReference type="Pfam" id="PF04926"/>
    </source>
</evidence>
<feature type="binding site" evidence="13">
    <location>
        <position position="237"/>
    </location>
    <ligand>
        <name>ATP</name>
        <dbReference type="ChEBI" id="CHEBI:30616"/>
    </ligand>
</feature>